<dbReference type="Proteomes" id="UP001432322">
    <property type="component" value="Unassembled WGS sequence"/>
</dbReference>
<name>A0AAV5V2R1_9BILA</name>
<dbReference type="AlphaFoldDB" id="A0AAV5V2R1"/>
<proteinExistence type="predicted"/>
<feature type="non-terminal residue" evidence="1">
    <location>
        <position position="1"/>
    </location>
</feature>
<protein>
    <recommendedName>
        <fullName evidence="3">F-box domain-containing protein</fullName>
    </recommendedName>
</protein>
<reference evidence="1" key="1">
    <citation type="submission" date="2023-10" db="EMBL/GenBank/DDBJ databases">
        <title>Genome assembly of Pristionchus species.</title>
        <authorList>
            <person name="Yoshida K."/>
            <person name="Sommer R.J."/>
        </authorList>
    </citation>
    <scope>NUCLEOTIDE SEQUENCE</scope>
    <source>
        <strain evidence="1">RS5133</strain>
    </source>
</reference>
<feature type="non-terminal residue" evidence="1">
    <location>
        <position position="227"/>
    </location>
</feature>
<evidence type="ECO:0008006" key="3">
    <source>
        <dbReference type="Google" id="ProtNLM"/>
    </source>
</evidence>
<keyword evidence="2" id="KW-1185">Reference proteome</keyword>
<organism evidence="1 2">
    <name type="scientific">Pristionchus fissidentatus</name>
    <dbReference type="NCBI Taxonomy" id="1538716"/>
    <lineage>
        <taxon>Eukaryota</taxon>
        <taxon>Metazoa</taxon>
        <taxon>Ecdysozoa</taxon>
        <taxon>Nematoda</taxon>
        <taxon>Chromadorea</taxon>
        <taxon>Rhabditida</taxon>
        <taxon>Rhabditina</taxon>
        <taxon>Diplogasteromorpha</taxon>
        <taxon>Diplogasteroidea</taxon>
        <taxon>Neodiplogasteridae</taxon>
        <taxon>Pristionchus</taxon>
    </lineage>
</organism>
<dbReference type="EMBL" id="BTSY01000002">
    <property type="protein sequence ID" value="GMT13646.1"/>
    <property type="molecule type" value="Genomic_DNA"/>
</dbReference>
<comment type="caution">
    <text evidence="1">The sequence shown here is derived from an EMBL/GenBank/DDBJ whole genome shotgun (WGS) entry which is preliminary data.</text>
</comment>
<gene>
    <name evidence="1" type="ORF">PFISCL1PPCAC_4943</name>
</gene>
<sequence>LPKKERLRLASTCKHLNELEKKSGGRNIDVVRLFRRPMFLMKIGKNKFYTDTNGRLPFLDFTTFFKNAHISCFDTNNSISSWSSKGDCPTLPIFESSTFSALVVGTFANHTHDNRFIVSLANSRAFTRRSLGVRYHTSNEDPLDDEEFLLSLPRTRNFRLHLIGFFSDGHVCPSMESLQRLVDLSEDIQVHIQATQVPEQMLNDIFKIVLNSPGRKRVEMSGFPIPD</sequence>
<evidence type="ECO:0000313" key="2">
    <source>
        <dbReference type="Proteomes" id="UP001432322"/>
    </source>
</evidence>
<accession>A0AAV5V2R1</accession>
<evidence type="ECO:0000313" key="1">
    <source>
        <dbReference type="EMBL" id="GMT13646.1"/>
    </source>
</evidence>